<dbReference type="GO" id="GO:0005739">
    <property type="term" value="C:mitochondrion"/>
    <property type="evidence" value="ECO:0007669"/>
    <property type="project" value="TreeGrafter"/>
</dbReference>
<dbReference type="InterPro" id="IPR052547">
    <property type="entry name" value="Mito_Isobutyryl-CoADH"/>
</dbReference>
<gene>
    <name evidence="10" type="ORF">llap_13729</name>
</gene>
<dbReference type="InterPro" id="IPR009075">
    <property type="entry name" value="AcylCo_DH/oxidase_C"/>
</dbReference>
<dbReference type="InterPro" id="IPR037069">
    <property type="entry name" value="AcylCoA_DH/ox_N_sf"/>
</dbReference>
<evidence type="ECO:0000256" key="2">
    <source>
        <dbReference type="ARBA" id="ARBA00009347"/>
    </source>
</evidence>
<dbReference type="OrthoDB" id="10254877at2759"/>
<accession>A0A2I0TQ82</accession>
<evidence type="ECO:0000313" key="11">
    <source>
        <dbReference type="Proteomes" id="UP000233556"/>
    </source>
</evidence>
<dbReference type="GO" id="GO:0005975">
    <property type="term" value="P:carbohydrate metabolic process"/>
    <property type="evidence" value="ECO:0007669"/>
    <property type="project" value="InterPro"/>
</dbReference>
<feature type="domain" description="Acyl-CoA dehydrogenase/oxidase C-terminal" evidence="7">
    <location>
        <begin position="130"/>
        <end position="166"/>
    </location>
</feature>
<dbReference type="GO" id="GO:0050660">
    <property type="term" value="F:flavin adenine dinucleotide binding"/>
    <property type="evidence" value="ECO:0007669"/>
    <property type="project" value="InterPro"/>
</dbReference>
<evidence type="ECO:0000256" key="5">
    <source>
        <dbReference type="ARBA" id="ARBA00022827"/>
    </source>
</evidence>
<keyword evidence="6" id="KW-0560">Oxidoreductase</keyword>
<sequence length="370" mass="41733">MAPHMAEWDEKEIFPVETMRKAAQLGFGGIYVKPDVGGSGLSRLDTSVIFEALSTGCTSTTAYMSIHNMCVWMIDTFGNEEQRRRFCPALCSMEKFASYCLTEPGSGSDAASLLTSAQRKGDTYVLNGSKICNQALQMHGGYGYLKDYAVQQFVRDIRVHQILEGALVEGSEDLIQTSFSRYYPCLLPVVSEPCENAVLYRFNWSELIPLRLWGRTLGLQTENSQFLLEGMPFRIFGGSMHYFRVPREYWEDRMLKMKACGLNTLTTYVPWNLHEQERGKFDFSRNLDLEAFLSLAAKNGLWVILRPGPYICSEWDLGGLPRSVLKVLREQRPAFGIGAVKALLNRGIVELLMTSDNKNGLSFGLVEGEW</sequence>
<dbReference type="InterPro" id="IPR006089">
    <property type="entry name" value="Acyl-CoA_DH_CS"/>
</dbReference>
<evidence type="ECO:0000313" key="10">
    <source>
        <dbReference type="EMBL" id="PKU35971.1"/>
    </source>
</evidence>
<dbReference type="SUPFAM" id="SSF47203">
    <property type="entry name" value="Acyl-CoA dehydrogenase C-terminal domain-like"/>
    <property type="match status" value="1"/>
</dbReference>
<evidence type="ECO:0000256" key="3">
    <source>
        <dbReference type="ARBA" id="ARBA00009809"/>
    </source>
</evidence>
<evidence type="ECO:0000256" key="1">
    <source>
        <dbReference type="ARBA" id="ARBA00001974"/>
    </source>
</evidence>
<dbReference type="PRINTS" id="PR00742">
    <property type="entry name" value="GLHYDRLASE35"/>
</dbReference>
<reference evidence="11" key="1">
    <citation type="submission" date="2017-11" db="EMBL/GenBank/DDBJ databases">
        <authorList>
            <person name="Lima N.C."/>
            <person name="Parody-Merino A.M."/>
            <person name="Battley P.F."/>
            <person name="Fidler A.E."/>
            <person name="Prosdocimi F."/>
        </authorList>
    </citation>
    <scope>NUCLEOTIDE SEQUENCE [LARGE SCALE GENOMIC DNA]</scope>
</reference>
<dbReference type="Gene3D" id="1.20.140.10">
    <property type="entry name" value="Butyryl-CoA Dehydrogenase, subunit A, domain 3"/>
    <property type="match status" value="1"/>
</dbReference>
<feature type="domain" description="Acyl-CoA dehydrogenase/oxidase N-terminal" evidence="9">
    <location>
        <begin position="2"/>
        <end position="94"/>
    </location>
</feature>
<dbReference type="InterPro" id="IPR031330">
    <property type="entry name" value="Gly_Hdrlase_35_cat"/>
</dbReference>
<dbReference type="EMBL" id="KZ507937">
    <property type="protein sequence ID" value="PKU35971.1"/>
    <property type="molecule type" value="Genomic_DNA"/>
</dbReference>
<dbReference type="GO" id="GO:0003995">
    <property type="term" value="F:acyl-CoA dehydrogenase activity"/>
    <property type="evidence" value="ECO:0007669"/>
    <property type="project" value="InterPro"/>
</dbReference>
<dbReference type="Pfam" id="PF00441">
    <property type="entry name" value="Acyl-CoA_dh_1"/>
    <property type="match status" value="1"/>
</dbReference>
<dbReference type="SUPFAM" id="SSF51445">
    <property type="entry name" value="(Trans)glycosidases"/>
    <property type="match status" value="1"/>
</dbReference>
<protein>
    <submittedName>
        <fullName evidence="10">Beta-galactosidase-1-like protein 2</fullName>
    </submittedName>
</protein>
<evidence type="ECO:0000259" key="8">
    <source>
        <dbReference type="Pfam" id="PF01301"/>
    </source>
</evidence>
<proteinExistence type="inferred from homology"/>
<dbReference type="InterPro" id="IPR001944">
    <property type="entry name" value="Glycoside_Hdrlase_35"/>
</dbReference>
<dbReference type="PANTHER" id="PTHR43831:SF1">
    <property type="entry name" value="ISOBUTYRYL-COA DEHYDROGENASE, MITOCHONDRIAL"/>
    <property type="match status" value="1"/>
</dbReference>
<dbReference type="Proteomes" id="UP000233556">
    <property type="component" value="Unassembled WGS sequence"/>
</dbReference>
<dbReference type="Gene3D" id="3.20.20.80">
    <property type="entry name" value="Glycosidases"/>
    <property type="match status" value="1"/>
</dbReference>
<dbReference type="InterPro" id="IPR017853">
    <property type="entry name" value="GH"/>
</dbReference>
<organism evidence="10 11">
    <name type="scientific">Limosa lapponica baueri</name>
    <dbReference type="NCBI Taxonomy" id="1758121"/>
    <lineage>
        <taxon>Eukaryota</taxon>
        <taxon>Metazoa</taxon>
        <taxon>Chordata</taxon>
        <taxon>Craniata</taxon>
        <taxon>Vertebrata</taxon>
        <taxon>Euteleostomi</taxon>
        <taxon>Archelosauria</taxon>
        <taxon>Archosauria</taxon>
        <taxon>Dinosauria</taxon>
        <taxon>Saurischia</taxon>
        <taxon>Theropoda</taxon>
        <taxon>Coelurosauria</taxon>
        <taxon>Aves</taxon>
        <taxon>Neognathae</taxon>
        <taxon>Neoaves</taxon>
        <taxon>Charadriiformes</taxon>
        <taxon>Scolopacidae</taxon>
        <taxon>Limosa</taxon>
    </lineage>
</organism>
<evidence type="ECO:0000259" key="9">
    <source>
        <dbReference type="Pfam" id="PF02771"/>
    </source>
</evidence>
<dbReference type="Gene3D" id="1.10.540.10">
    <property type="entry name" value="Acyl-CoA dehydrogenase/oxidase, N-terminal domain"/>
    <property type="match status" value="1"/>
</dbReference>
<keyword evidence="11" id="KW-1185">Reference proteome</keyword>
<dbReference type="Pfam" id="PF01301">
    <property type="entry name" value="Glyco_hydro_35"/>
    <property type="match status" value="1"/>
</dbReference>
<dbReference type="InterPro" id="IPR036250">
    <property type="entry name" value="AcylCo_DH-like_C"/>
</dbReference>
<dbReference type="GO" id="GO:0004553">
    <property type="term" value="F:hydrolase activity, hydrolyzing O-glycosyl compounds"/>
    <property type="evidence" value="ECO:0007669"/>
    <property type="project" value="InterPro"/>
</dbReference>
<feature type="domain" description="Glycoside hydrolase 35 catalytic" evidence="8">
    <location>
        <begin position="225"/>
        <end position="333"/>
    </location>
</feature>
<name>A0A2I0TQ82_LIMLA</name>
<reference evidence="11" key="2">
    <citation type="submission" date="2017-12" db="EMBL/GenBank/DDBJ databases">
        <title>Genome sequence of the Bar-tailed Godwit (Limosa lapponica baueri).</title>
        <authorList>
            <person name="Lima N.C.B."/>
            <person name="Parody-Merino A.M."/>
            <person name="Battley P.F."/>
            <person name="Fidler A.E."/>
            <person name="Prosdocimi F."/>
        </authorList>
    </citation>
    <scope>NUCLEOTIDE SEQUENCE [LARGE SCALE GENOMIC DNA]</scope>
</reference>
<dbReference type="Pfam" id="PF02771">
    <property type="entry name" value="Acyl-CoA_dh_N"/>
    <property type="match status" value="1"/>
</dbReference>
<dbReference type="InterPro" id="IPR013786">
    <property type="entry name" value="AcylCoA_DH/ox_N"/>
</dbReference>
<dbReference type="PANTHER" id="PTHR43831">
    <property type="entry name" value="ISOBUTYRYL-COA DEHYDROGENASE"/>
    <property type="match status" value="1"/>
</dbReference>
<dbReference type="AlphaFoldDB" id="A0A2I0TQ82"/>
<keyword evidence="4" id="KW-0285">Flavoprotein</keyword>
<evidence type="ECO:0000256" key="4">
    <source>
        <dbReference type="ARBA" id="ARBA00022630"/>
    </source>
</evidence>
<comment type="similarity">
    <text evidence="3">Belongs to the glycosyl hydrolase 35 family.</text>
</comment>
<dbReference type="SUPFAM" id="SSF56645">
    <property type="entry name" value="Acyl-CoA dehydrogenase NM domain-like"/>
    <property type="match status" value="1"/>
</dbReference>
<evidence type="ECO:0000259" key="7">
    <source>
        <dbReference type="Pfam" id="PF00441"/>
    </source>
</evidence>
<dbReference type="PROSITE" id="PS00072">
    <property type="entry name" value="ACYL_COA_DH_1"/>
    <property type="match status" value="1"/>
</dbReference>
<dbReference type="InterPro" id="IPR009100">
    <property type="entry name" value="AcylCoA_DH/oxidase_NM_dom_sf"/>
</dbReference>
<keyword evidence="5" id="KW-0274">FAD</keyword>
<evidence type="ECO:0000256" key="6">
    <source>
        <dbReference type="ARBA" id="ARBA00023002"/>
    </source>
</evidence>
<dbReference type="Gene3D" id="2.40.110.10">
    <property type="entry name" value="Butyryl-CoA Dehydrogenase, subunit A, domain 2"/>
    <property type="match status" value="1"/>
</dbReference>
<dbReference type="InterPro" id="IPR046373">
    <property type="entry name" value="Acyl-CoA_Oxase/DH_mid-dom_sf"/>
</dbReference>
<comment type="cofactor">
    <cofactor evidence="1">
        <name>FAD</name>
        <dbReference type="ChEBI" id="CHEBI:57692"/>
    </cofactor>
</comment>
<comment type="similarity">
    <text evidence="2">Belongs to the acyl-CoA dehydrogenase family.</text>
</comment>